<accession>A0A6J4MSL5</accession>
<evidence type="ECO:0000259" key="2">
    <source>
        <dbReference type="Pfam" id="PF02591"/>
    </source>
</evidence>
<organism evidence="4">
    <name type="scientific">uncultured Nocardioidaceae bacterium</name>
    <dbReference type="NCBI Taxonomy" id="253824"/>
    <lineage>
        <taxon>Bacteria</taxon>
        <taxon>Bacillati</taxon>
        <taxon>Actinomycetota</taxon>
        <taxon>Actinomycetes</taxon>
        <taxon>Propionibacteriales</taxon>
        <taxon>Nocardioidaceae</taxon>
        <taxon>environmental samples</taxon>
    </lineage>
</organism>
<dbReference type="InterPro" id="IPR052376">
    <property type="entry name" value="Oxidative_Scav/Glycosyltrans"/>
</dbReference>
<feature type="domain" description="C4-type zinc ribbon" evidence="2">
    <location>
        <begin position="192"/>
        <end position="226"/>
    </location>
</feature>
<name>A0A6J4MSL5_9ACTN</name>
<gene>
    <name evidence="4" type="ORF">AVDCRST_MAG47-781</name>
</gene>
<dbReference type="InterPro" id="IPR056003">
    <property type="entry name" value="CT398_CC_hairpin"/>
</dbReference>
<sequence length="234" mass="26279">MQELDSRLDTLRHQAKNPPQAAELRELLASRAAVDGQARDLQVLVDDLTREQRKADADVEHVRARRVRDQQRLDSGAVGNPKDLERLQHELVSLDRRISDLEDEELDVMQRLEDTQRELDALRRQLTETDEQVTALSEARDKRLAEIDEEATRVGRDRSAAVAGMPADLLALYDRLREQKGGVGAALLRARRCEGCSLELNSGDLAVIAKQPSDEVVRCEECSRILVRTGESGI</sequence>
<reference evidence="4" key="1">
    <citation type="submission" date="2020-02" db="EMBL/GenBank/DDBJ databases">
        <authorList>
            <person name="Meier V. D."/>
        </authorList>
    </citation>
    <scope>NUCLEOTIDE SEQUENCE</scope>
    <source>
        <strain evidence="4">AVDCRST_MAG47</strain>
    </source>
</reference>
<dbReference type="Gene3D" id="1.10.287.1490">
    <property type="match status" value="1"/>
</dbReference>
<evidence type="ECO:0000256" key="1">
    <source>
        <dbReference type="SAM" id="Coils"/>
    </source>
</evidence>
<dbReference type="PANTHER" id="PTHR39082">
    <property type="entry name" value="PHOSPHOLIPASE C-BETA-2-RELATED"/>
    <property type="match status" value="1"/>
</dbReference>
<protein>
    <submittedName>
        <fullName evidence="4">Uncharacterized protein</fullName>
    </submittedName>
</protein>
<dbReference type="Pfam" id="PF24481">
    <property type="entry name" value="CT398_CC"/>
    <property type="match status" value="1"/>
</dbReference>
<evidence type="ECO:0000259" key="3">
    <source>
        <dbReference type="Pfam" id="PF24481"/>
    </source>
</evidence>
<evidence type="ECO:0000313" key="4">
    <source>
        <dbReference type="EMBL" id="CAA9367736.1"/>
    </source>
</evidence>
<dbReference type="Pfam" id="PF02591">
    <property type="entry name" value="Zn_ribbon_9"/>
    <property type="match status" value="1"/>
</dbReference>
<proteinExistence type="predicted"/>
<keyword evidence="1" id="KW-0175">Coiled coil</keyword>
<dbReference type="AlphaFoldDB" id="A0A6J4MSL5"/>
<feature type="domain" description="CT398-like coiled coil hairpin" evidence="3">
    <location>
        <begin position="1"/>
        <end position="181"/>
    </location>
</feature>
<feature type="coiled-coil region" evidence="1">
    <location>
        <begin position="45"/>
        <end position="139"/>
    </location>
</feature>
<dbReference type="InterPro" id="IPR003743">
    <property type="entry name" value="Zf-RING_7"/>
</dbReference>
<dbReference type="EMBL" id="CADCUK010000058">
    <property type="protein sequence ID" value="CAA9367736.1"/>
    <property type="molecule type" value="Genomic_DNA"/>
</dbReference>
<dbReference type="PANTHER" id="PTHR39082:SF1">
    <property type="entry name" value="SCAVENGER RECEPTOR CLASS A MEMBER 3"/>
    <property type="match status" value="1"/>
</dbReference>